<keyword evidence="1" id="KW-1015">Disulfide bond</keyword>
<dbReference type="SUPFAM" id="SSF56436">
    <property type="entry name" value="C-type lectin-like"/>
    <property type="match status" value="4"/>
</dbReference>
<organism evidence="3 5">
    <name type="scientific">Crassostrea virginica</name>
    <name type="common">Eastern oyster</name>
    <dbReference type="NCBI Taxonomy" id="6565"/>
    <lineage>
        <taxon>Eukaryota</taxon>
        <taxon>Metazoa</taxon>
        <taxon>Spiralia</taxon>
        <taxon>Lophotrochozoa</taxon>
        <taxon>Mollusca</taxon>
        <taxon>Bivalvia</taxon>
        <taxon>Autobranchia</taxon>
        <taxon>Pteriomorphia</taxon>
        <taxon>Ostreida</taxon>
        <taxon>Ostreoidea</taxon>
        <taxon>Ostreidae</taxon>
        <taxon>Crassostrea</taxon>
    </lineage>
</organism>
<gene>
    <name evidence="4 5" type="primary">LOC111128983</name>
</gene>
<dbReference type="InterPro" id="IPR050111">
    <property type="entry name" value="C-type_lectin/snaclec_domain"/>
</dbReference>
<dbReference type="OrthoDB" id="6050297at2759"/>
<dbReference type="AlphaFoldDB" id="A0A8B8DS66"/>
<feature type="domain" description="C-type lectin" evidence="2">
    <location>
        <begin position="1"/>
        <end position="101"/>
    </location>
</feature>
<name>A0A8B8DS66_CRAVI</name>
<protein>
    <submittedName>
        <fullName evidence="4 5">Macrophage mannose receptor 1-like</fullName>
    </submittedName>
</protein>
<accession>A0A8B8DS66</accession>
<reference evidence="4 5" key="1">
    <citation type="submission" date="2025-04" db="UniProtKB">
        <authorList>
            <consortium name="RefSeq"/>
        </authorList>
    </citation>
    <scope>IDENTIFICATION</scope>
    <source>
        <tissue evidence="4 5">Whole sample</tissue>
    </source>
</reference>
<dbReference type="InterPro" id="IPR018378">
    <property type="entry name" value="C-type_lectin_CS"/>
</dbReference>
<dbReference type="PROSITE" id="PS00615">
    <property type="entry name" value="C_TYPE_LECTIN_1"/>
    <property type="match status" value="1"/>
</dbReference>
<dbReference type="GeneID" id="111128983"/>
<feature type="domain" description="C-type lectin" evidence="2">
    <location>
        <begin position="431"/>
        <end position="501"/>
    </location>
</feature>
<dbReference type="Proteomes" id="UP000694844">
    <property type="component" value="Chromosome 4"/>
</dbReference>
<feature type="domain" description="C-type lectin" evidence="2">
    <location>
        <begin position="136"/>
        <end position="254"/>
    </location>
</feature>
<evidence type="ECO:0000259" key="2">
    <source>
        <dbReference type="PROSITE" id="PS50041"/>
    </source>
</evidence>
<evidence type="ECO:0000256" key="1">
    <source>
        <dbReference type="ARBA" id="ARBA00023157"/>
    </source>
</evidence>
<proteinExistence type="predicted"/>
<dbReference type="PROSITE" id="PS50041">
    <property type="entry name" value="C_TYPE_LECTIN_2"/>
    <property type="match status" value="4"/>
</dbReference>
<sequence length="523" mass="59284">MLNSNLLEITSDAEQRFMVKFLQQQRSGIGNDGKFWLNLRRQSDPVKKYWAWESSKQTTFSYTKLSDNNTEIGECSYIDIDKNGTWYSDDLCSAPFGVVCSYEVGSKNWIANKQRDLTAEKNDRQSDCGEGWIDNTRSSCFYFLVGLLTWDAAESHCQEMGAHLMSIDDPTEQAFIAGLLRFEDIDGSVWIGANCREEEVGYQWSDGKPFVYYNWFPGEPDHVTDGDEECVAMFISNAKWTDRSCGQLHPAVCEKPNPSKEKSKPVTQHQVTQVVDGYCPTGWIPHLNNCFLIQNQTATWDQASSLCRRQGAHLASISNYLEQYLILSQLPAKFLTTKYGFWIGLRDRKDQTFQWEDRSDVKYIKWQNSEPQGFTPYKQGCTYIGFKNGLWADTSCDVYMPGYVCSMPKQANGTVTKSPLSSGCDNTSVGFEGYCYRVISTPETWIDAEQVCKSHHSVLATISSIRISIFLVTQLMNVQPNILKVWVGYSQTLNESSWSSGKSPPAGQPIVDFATNPRQNVVF</sequence>
<dbReference type="InterPro" id="IPR001304">
    <property type="entry name" value="C-type_lectin-like"/>
</dbReference>
<dbReference type="CDD" id="cd00037">
    <property type="entry name" value="CLECT"/>
    <property type="match status" value="4"/>
</dbReference>
<dbReference type="InterPro" id="IPR016186">
    <property type="entry name" value="C-type_lectin-like/link_sf"/>
</dbReference>
<dbReference type="RefSeq" id="XP_022330695.1">
    <property type="nucleotide sequence ID" value="XM_022474987.1"/>
</dbReference>
<dbReference type="Gene3D" id="3.10.100.10">
    <property type="entry name" value="Mannose-Binding Protein A, subunit A"/>
    <property type="match status" value="4"/>
</dbReference>
<evidence type="ECO:0000313" key="5">
    <source>
        <dbReference type="RefSeq" id="XP_022330695.1"/>
    </source>
</evidence>
<dbReference type="KEGG" id="cvn:111128983"/>
<feature type="domain" description="C-type lectin" evidence="2">
    <location>
        <begin position="286"/>
        <end position="397"/>
    </location>
</feature>
<dbReference type="SMART" id="SM00034">
    <property type="entry name" value="CLECT"/>
    <property type="match status" value="3"/>
</dbReference>
<dbReference type="RefSeq" id="XP_022330694.1">
    <property type="nucleotide sequence ID" value="XM_022474986.1"/>
</dbReference>
<dbReference type="Pfam" id="PF00059">
    <property type="entry name" value="Lectin_C"/>
    <property type="match status" value="3"/>
</dbReference>
<keyword evidence="3" id="KW-1185">Reference proteome</keyword>
<evidence type="ECO:0000313" key="4">
    <source>
        <dbReference type="RefSeq" id="XP_022330694.1"/>
    </source>
</evidence>
<dbReference type="PANTHER" id="PTHR22803">
    <property type="entry name" value="MANNOSE, PHOSPHOLIPASE, LECTIN RECEPTOR RELATED"/>
    <property type="match status" value="1"/>
</dbReference>
<evidence type="ECO:0000313" key="3">
    <source>
        <dbReference type="Proteomes" id="UP000694844"/>
    </source>
</evidence>
<dbReference type="InterPro" id="IPR016187">
    <property type="entry name" value="CTDL_fold"/>
</dbReference>